<dbReference type="EMBL" id="JAYKXN010000007">
    <property type="protein sequence ID" value="KAK7271709.1"/>
    <property type="molecule type" value="Genomic_DNA"/>
</dbReference>
<comment type="caution">
    <text evidence="8">The sequence shown here is derived from an EMBL/GenBank/DDBJ whole genome shotgun (WGS) entry which is preliminary data.</text>
</comment>
<dbReference type="Proteomes" id="UP001359559">
    <property type="component" value="Unassembled WGS sequence"/>
</dbReference>
<reference evidence="8 9" key="1">
    <citation type="submission" date="2024-01" db="EMBL/GenBank/DDBJ databases">
        <title>The genomes of 5 underutilized Papilionoideae crops provide insights into root nodulation and disease resistance.</title>
        <authorList>
            <person name="Yuan L."/>
        </authorList>
    </citation>
    <scope>NUCLEOTIDE SEQUENCE [LARGE SCALE GENOMIC DNA]</scope>
    <source>
        <strain evidence="8">LY-2023</strain>
        <tissue evidence="8">Leaf</tissue>
    </source>
</reference>
<organism evidence="8 9">
    <name type="scientific">Clitoria ternatea</name>
    <name type="common">Butterfly pea</name>
    <dbReference type="NCBI Taxonomy" id="43366"/>
    <lineage>
        <taxon>Eukaryota</taxon>
        <taxon>Viridiplantae</taxon>
        <taxon>Streptophyta</taxon>
        <taxon>Embryophyta</taxon>
        <taxon>Tracheophyta</taxon>
        <taxon>Spermatophyta</taxon>
        <taxon>Magnoliopsida</taxon>
        <taxon>eudicotyledons</taxon>
        <taxon>Gunneridae</taxon>
        <taxon>Pentapetalae</taxon>
        <taxon>rosids</taxon>
        <taxon>fabids</taxon>
        <taxon>Fabales</taxon>
        <taxon>Fabaceae</taxon>
        <taxon>Papilionoideae</taxon>
        <taxon>50 kb inversion clade</taxon>
        <taxon>NPAAA clade</taxon>
        <taxon>indigoferoid/millettioid clade</taxon>
        <taxon>Phaseoleae</taxon>
        <taxon>Clitoria</taxon>
    </lineage>
</organism>
<evidence type="ECO:0000256" key="1">
    <source>
        <dbReference type="ARBA" id="ARBA00003732"/>
    </source>
</evidence>
<evidence type="ECO:0000259" key="7">
    <source>
        <dbReference type="PROSITE" id="PS51039"/>
    </source>
</evidence>
<dbReference type="Gene3D" id="4.10.1110.10">
    <property type="entry name" value="AN1-like Zinc finger"/>
    <property type="match status" value="2"/>
</dbReference>
<dbReference type="GO" id="GO:0008270">
    <property type="term" value="F:zinc ion binding"/>
    <property type="evidence" value="ECO:0007669"/>
    <property type="project" value="UniProtKB-KW"/>
</dbReference>
<evidence type="ECO:0000256" key="4">
    <source>
        <dbReference type="ARBA" id="ARBA00022833"/>
    </source>
</evidence>
<keyword evidence="2" id="KW-0479">Metal-binding</keyword>
<keyword evidence="9" id="KW-1185">Reference proteome</keyword>
<dbReference type="PROSITE" id="PS51039">
    <property type="entry name" value="ZF_AN1"/>
    <property type="match status" value="2"/>
</dbReference>
<proteinExistence type="predicted"/>
<comment type="function">
    <text evidence="1">May be involved in environmental stress response.</text>
</comment>
<dbReference type="SMART" id="SM00154">
    <property type="entry name" value="ZnF_AN1"/>
    <property type="match status" value="2"/>
</dbReference>
<sequence length="190" mass="20979">MASGGTEAFPDLGKHCQHHHCHQLDFLPFTCQGCKLVFCLEHRSYKSHECPKSDHNSRKVVVCETCSMSIETTGHVGQNEEAILERHHKSGNCDPSKKKKPTCPVKRCKEVLTFSNTSTCKTCHLKVCLKHRFPAVHACSRGASASSSSVANRQWNNKFLAALTSRSEQDCAKHAAPRSTSPSTPSVKAY</sequence>
<feature type="domain" description="AN1-type" evidence="7">
    <location>
        <begin position="10"/>
        <end position="58"/>
    </location>
</feature>
<keyword evidence="4" id="KW-0862">Zinc</keyword>
<name>A0AAN9F8L3_CLITE</name>
<dbReference type="Pfam" id="PF01428">
    <property type="entry name" value="zf-AN1"/>
    <property type="match status" value="2"/>
</dbReference>
<feature type="compositionally biased region" description="Low complexity" evidence="6">
    <location>
        <begin position="179"/>
        <end position="190"/>
    </location>
</feature>
<keyword evidence="3 5" id="KW-0863">Zinc-finger</keyword>
<dbReference type="InterPro" id="IPR035896">
    <property type="entry name" value="AN1-like_Znf"/>
</dbReference>
<evidence type="ECO:0000256" key="2">
    <source>
        <dbReference type="ARBA" id="ARBA00022723"/>
    </source>
</evidence>
<dbReference type="GO" id="GO:0005737">
    <property type="term" value="C:cytoplasm"/>
    <property type="evidence" value="ECO:0007669"/>
    <property type="project" value="TreeGrafter"/>
</dbReference>
<dbReference type="AlphaFoldDB" id="A0AAN9F8L3"/>
<dbReference type="SUPFAM" id="SSF118310">
    <property type="entry name" value="AN1-like Zinc finger"/>
    <property type="match status" value="2"/>
</dbReference>
<dbReference type="PANTHER" id="PTHR14677">
    <property type="entry name" value="ARSENITE INDUCUBLE RNA ASSOCIATED PROTEIN AIP-1-RELATED"/>
    <property type="match status" value="1"/>
</dbReference>
<evidence type="ECO:0000256" key="3">
    <source>
        <dbReference type="ARBA" id="ARBA00022771"/>
    </source>
</evidence>
<gene>
    <name evidence="8" type="ORF">RJT34_27830</name>
</gene>
<accession>A0AAN9F8L3</accession>
<protein>
    <recommendedName>
        <fullName evidence="7">AN1-type domain-containing protein</fullName>
    </recommendedName>
</protein>
<feature type="region of interest" description="Disordered" evidence="6">
    <location>
        <begin position="170"/>
        <end position="190"/>
    </location>
</feature>
<evidence type="ECO:0000313" key="9">
    <source>
        <dbReference type="Proteomes" id="UP001359559"/>
    </source>
</evidence>
<feature type="domain" description="AN1-type" evidence="7">
    <location>
        <begin position="97"/>
        <end position="147"/>
    </location>
</feature>
<dbReference type="InterPro" id="IPR000058">
    <property type="entry name" value="Znf_AN1"/>
</dbReference>
<dbReference type="PANTHER" id="PTHR14677:SF20">
    <property type="entry name" value="ZINC FINGER AN1-TYPE CONTAINING 2A-RELATED"/>
    <property type="match status" value="1"/>
</dbReference>
<evidence type="ECO:0000256" key="6">
    <source>
        <dbReference type="SAM" id="MobiDB-lite"/>
    </source>
</evidence>
<evidence type="ECO:0000256" key="5">
    <source>
        <dbReference type="PROSITE-ProRule" id="PRU00449"/>
    </source>
</evidence>
<evidence type="ECO:0000313" key="8">
    <source>
        <dbReference type="EMBL" id="KAK7271709.1"/>
    </source>
</evidence>